<dbReference type="SMART" id="SM00906">
    <property type="entry name" value="Fungal_trans"/>
    <property type="match status" value="1"/>
</dbReference>
<feature type="domain" description="Xylanolytic transcriptional activator regulatory" evidence="5">
    <location>
        <begin position="227"/>
        <end position="315"/>
    </location>
</feature>
<protein>
    <recommendedName>
        <fullName evidence="5">Xylanolytic transcriptional activator regulatory domain-containing protein</fullName>
    </recommendedName>
</protein>
<evidence type="ECO:0000313" key="6">
    <source>
        <dbReference type="EMBL" id="OJJ67624.1"/>
    </source>
</evidence>
<evidence type="ECO:0000259" key="5">
    <source>
        <dbReference type="SMART" id="SM00906"/>
    </source>
</evidence>
<keyword evidence="2" id="KW-0804">Transcription</keyword>
<dbReference type="OrthoDB" id="2740448at2759"/>
<keyword evidence="3" id="KW-0539">Nucleus</keyword>
<dbReference type="PANTHER" id="PTHR46910">
    <property type="entry name" value="TRANSCRIPTION FACTOR PDR1"/>
    <property type="match status" value="1"/>
</dbReference>
<accession>A0A1L9U7I4</accession>
<organism evidence="6 7">
    <name type="scientific">Aspergillus brasiliensis (strain CBS 101740 / IMI 381727 / IBT 21946)</name>
    <dbReference type="NCBI Taxonomy" id="767769"/>
    <lineage>
        <taxon>Eukaryota</taxon>
        <taxon>Fungi</taxon>
        <taxon>Dikarya</taxon>
        <taxon>Ascomycota</taxon>
        <taxon>Pezizomycotina</taxon>
        <taxon>Eurotiomycetes</taxon>
        <taxon>Eurotiomycetidae</taxon>
        <taxon>Eurotiales</taxon>
        <taxon>Aspergillaceae</taxon>
        <taxon>Aspergillus</taxon>
        <taxon>Aspergillus subgen. Circumdati</taxon>
    </lineage>
</organism>
<dbReference type="CDD" id="cd12148">
    <property type="entry name" value="fungal_TF_MHR"/>
    <property type="match status" value="1"/>
</dbReference>
<reference evidence="7" key="1">
    <citation type="journal article" date="2017" name="Genome Biol.">
        <title>Comparative genomics reveals high biological diversity and specific adaptations in the industrially and medically important fungal genus Aspergillus.</title>
        <authorList>
            <person name="de Vries R.P."/>
            <person name="Riley R."/>
            <person name="Wiebenga A."/>
            <person name="Aguilar-Osorio G."/>
            <person name="Amillis S."/>
            <person name="Uchima C.A."/>
            <person name="Anderluh G."/>
            <person name="Asadollahi M."/>
            <person name="Askin M."/>
            <person name="Barry K."/>
            <person name="Battaglia E."/>
            <person name="Bayram O."/>
            <person name="Benocci T."/>
            <person name="Braus-Stromeyer S.A."/>
            <person name="Caldana C."/>
            <person name="Canovas D."/>
            <person name="Cerqueira G.C."/>
            <person name="Chen F."/>
            <person name="Chen W."/>
            <person name="Choi C."/>
            <person name="Clum A."/>
            <person name="Dos Santos R.A."/>
            <person name="Damasio A.R."/>
            <person name="Diallinas G."/>
            <person name="Emri T."/>
            <person name="Fekete E."/>
            <person name="Flipphi M."/>
            <person name="Freyberg S."/>
            <person name="Gallo A."/>
            <person name="Gournas C."/>
            <person name="Habgood R."/>
            <person name="Hainaut M."/>
            <person name="Harispe M.L."/>
            <person name="Henrissat B."/>
            <person name="Hilden K.S."/>
            <person name="Hope R."/>
            <person name="Hossain A."/>
            <person name="Karabika E."/>
            <person name="Karaffa L."/>
            <person name="Karanyi Z."/>
            <person name="Krasevec N."/>
            <person name="Kuo A."/>
            <person name="Kusch H."/>
            <person name="LaButti K."/>
            <person name="Lagendijk E.L."/>
            <person name="Lapidus A."/>
            <person name="Levasseur A."/>
            <person name="Lindquist E."/>
            <person name="Lipzen A."/>
            <person name="Logrieco A.F."/>
            <person name="MacCabe A."/>
            <person name="Maekelae M.R."/>
            <person name="Malavazi I."/>
            <person name="Melin P."/>
            <person name="Meyer V."/>
            <person name="Mielnichuk N."/>
            <person name="Miskei M."/>
            <person name="Molnar A.P."/>
            <person name="Mule G."/>
            <person name="Ngan C.Y."/>
            <person name="Orejas M."/>
            <person name="Orosz E."/>
            <person name="Ouedraogo J.P."/>
            <person name="Overkamp K.M."/>
            <person name="Park H.-S."/>
            <person name="Perrone G."/>
            <person name="Piumi F."/>
            <person name="Punt P.J."/>
            <person name="Ram A.F."/>
            <person name="Ramon A."/>
            <person name="Rauscher S."/>
            <person name="Record E."/>
            <person name="Riano-Pachon D.M."/>
            <person name="Robert V."/>
            <person name="Roehrig J."/>
            <person name="Ruller R."/>
            <person name="Salamov A."/>
            <person name="Salih N.S."/>
            <person name="Samson R.A."/>
            <person name="Sandor E."/>
            <person name="Sanguinetti M."/>
            <person name="Schuetze T."/>
            <person name="Sepcic K."/>
            <person name="Shelest E."/>
            <person name="Sherlock G."/>
            <person name="Sophianopoulou V."/>
            <person name="Squina F.M."/>
            <person name="Sun H."/>
            <person name="Susca A."/>
            <person name="Todd R.B."/>
            <person name="Tsang A."/>
            <person name="Unkles S.E."/>
            <person name="van de Wiele N."/>
            <person name="van Rossen-Uffink D."/>
            <person name="Oliveira J.V."/>
            <person name="Vesth T.C."/>
            <person name="Visser J."/>
            <person name="Yu J.-H."/>
            <person name="Zhou M."/>
            <person name="Andersen M.R."/>
            <person name="Archer D.B."/>
            <person name="Baker S.E."/>
            <person name="Benoit I."/>
            <person name="Brakhage A.A."/>
            <person name="Braus G.H."/>
            <person name="Fischer R."/>
            <person name="Frisvad J.C."/>
            <person name="Goldman G.H."/>
            <person name="Houbraken J."/>
            <person name="Oakley B."/>
            <person name="Pocsi I."/>
            <person name="Scazzocchio C."/>
            <person name="Seiboth B."/>
            <person name="vanKuyk P.A."/>
            <person name="Wortman J."/>
            <person name="Dyer P.S."/>
            <person name="Grigoriev I.V."/>
        </authorList>
    </citation>
    <scope>NUCLEOTIDE SEQUENCE [LARGE SCALE GENOMIC DNA]</scope>
    <source>
        <strain evidence="7">CBS 101740 / IMI 381727 / IBT 21946</strain>
    </source>
</reference>
<feature type="compositionally biased region" description="Polar residues" evidence="4">
    <location>
        <begin position="14"/>
        <end position="30"/>
    </location>
</feature>
<dbReference type="GeneID" id="93578394"/>
<evidence type="ECO:0000256" key="4">
    <source>
        <dbReference type="SAM" id="MobiDB-lite"/>
    </source>
</evidence>
<dbReference type="EMBL" id="KV878693">
    <property type="protein sequence ID" value="OJJ67624.1"/>
    <property type="molecule type" value="Genomic_DNA"/>
</dbReference>
<dbReference type="GO" id="GO:0006351">
    <property type="term" value="P:DNA-templated transcription"/>
    <property type="evidence" value="ECO:0007669"/>
    <property type="project" value="InterPro"/>
</dbReference>
<keyword evidence="1" id="KW-0805">Transcription regulation</keyword>
<dbReference type="GO" id="GO:0008270">
    <property type="term" value="F:zinc ion binding"/>
    <property type="evidence" value="ECO:0007669"/>
    <property type="project" value="InterPro"/>
</dbReference>
<dbReference type="InterPro" id="IPR007219">
    <property type="entry name" value="XnlR_reg_dom"/>
</dbReference>
<dbReference type="InterPro" id="IPR050987">
    <property type="entry name" value="AtrR-like"/>
</dbReference>
<dbReference type="Proteomes" id="UP000184499">
    <property type="component" value="Unassembled WGS sequence"/>
</dbReference>
<feature type="region of interest" description="Disordered" evidence="4">
    <location>
        <begin position="1"/>
        <end position="38"/>
    </location>
</feature>
<dbReference type="GO" id="GO:0003677">
    <property type="term" value="F:DNA binding"/>
    <property type="evidence" value="ECO:0007669"/>
    <property type="project" value="InterPro"/>
</dbReference>
<dbReference type="PANTHER" id="PTHR46910:SF5">
    <property type="entry name" value="ZN(II)2CYS6 TRANSCRIPTION FACTOR (EUROFUNG)"/>
    <property type="match status" value="1"/>
</dbReference>
<name>A0A1L9U7I4_ASPBC</name>
<dbReference type="VEuPathDB" id="FungiDB:ASPBRDRAFT_47673"/>
<evidence type="ECO:0000256" key="3">
    <source>
        <dbReference type="ARBA" id="ARBA00023242"/>
    </source>
</evidence>
<dbReference type="OMA" id="HPYWGIS"/>
<sequence length="521" mass="58827">MIDSDPDQPADASRSMSIGSENDTPPSTVSRGIGSPLPGARGVAQTILKGLKDENTRSLLSSNVFCHLKTVESRFWGNEKCIQAIEVAMREISKLENVEPEKPKTSPVITKETAHKWIELYYENYKFEGFRIPFEKDFILSLPGLLHNPHVQLDETIRIVYYNVLFQGFLLDAGPCSNRGAIVEFFCRSCMELTESWLAQIKNTPADLFAAFFMMSMSLEACNSELSWRIVAHACSIARALGYFSVDADQPTPSPQMYRPGGPPDPGSEIEKNRMRFEFWHLLRTDCVFRLSFGKPALIPAGSWTVHFPDPSITGVDDASTRFIQIHFFASMRLTLVLIRYLDLVDAEPVLDTPQYDRTIDGLIAEVQTIMSDWSPEELLTTTTNRMDTWFCVDILFSSYKMLIVFYQAKKCNQDSQFLPYHTVDIARKSLQMSRSIMSSSTHPYWGISLILLHQFVPLFIVSMNMIGSPECENAEADLDMVSWFNQFVETAAQERGELKPLSILMKAMTIASQNSVTGSN</sequence>
<proteinExistence type="predicted"/>
<keyword evidence="7" id="KW-1185">Reference proteome</keyword>
<dbReference type="GO" id="GO:0003700">
    <property type="term" value="F:DNA-binding transcription factor activity"/>
    <property type="evidence" value="ECO:0007669"/>
    <property type="project" value="InterPro"/>
</dbReference>
<evidence type="ECO:0000256" key="1">
    <source>
        <dbReference type="ARBA" id="ARBA00023015"/>
    </source>
</evidence>
<dbReference type="RefSeq" id="XP_067474873.1">
    <property type="nucleotide sequence ID" value="XM_067625906.1"/>
</dbReference>
<dbReference type="AlphaFoldDB" id="A0A1L9U7I4"/>
<evidence type="ECO:0000256" key="2">
    <source>
        <dbReference type="ARBA" id="ARBA00023163"/>
    </source>
</evidence>
<evidence type="ECO:0000313" key="7">
    <source>
        <dbReference type="Proteomes" id="UP000184499"/>
    </source>
</evidence>
<gene>
    <name evidence="6" type="ORF">ASPBRDRAFT_47673</name>
</gene>